<comment type="similarity">
    <text evidence="2">Belongs to the bacterial solute-binding protein 8 family.</text>
</comment>
<evidence type="ECO:0000256" key="3">
    <source>
        <dbReference type="ARBA" id="ARBA00022448"/>
    </source>
</evidence>
<dbReference type="Pfam" id="PF01497">
    <property type="entry name" value="Peripla_BP_2"/>
    <property type="match status" value="1"/>
</dbReference>
<evidence type="ECO:0000256" key="1">
    <source>
        <dbReference type="ARBA" id="ARBA00004196"/>
    </source>
</evidence>
<accession>A0A829R5J6</accession>
<keyword evidence="3" id="KW-0813">Transport</keyword>
<evidence type="ECO:0000256" key="2">
    <source>
        <dbReference type="ARBA" id="ARBA00008814"/>
    </source>
</evidence>
<dbReference type="PANTHER" id="PTHR30532">
    <property type="entry name" value="IRON III DICITRATE-BINDING PERIPLASMIC PROTEIN"/>
    <property type="match status" value="1"/>
</dbReference>
<gene>
    <name evidence="7" type="ORF">LMUR_11727</name>
</gene>
<dbReference type="GO" id="GO:1901678">
    <property type="term" value="P:iron coordination entity transport"/>
    <property type="evidence" value="ECO:0007669"/>
    <property type="project" value="UniProtKB-ARBA"/>
</dbReference>
<evidence type="ECO:0000313" key="7">
    <source>
        <dbReference type="EMBL" id="EUJ27162.1"/>
    </source>
</evidence>
<dbReference type="AlphaFoldDB" id="A0A829R5J6"/>
<dbReference type="Gene3D" id="3.40.50.1980">
    <property type="entry name" value="Nitrogenase molybdenum iron protein domain"/>
    <property type="match status" value="2"/>
</dbReference>
<dbReference type="PANTHER" id="PTHR30532:SF26">
    <property type="entry name" value="IRON(3+)-HYDROXAMATE-BINDING PROTEIN FHUD"/>
    <property type="match status" value="1"/>
</dbReference>
<name>A0A829R5J6_LISGR</name>
<comment type="caution">
    <text evidence="7">The sequence shown here is derived from an EMBL/GenBank/DDBJ whole genome shotgun (WGS) entry which is preliminary data.</text>
</comment>
<comment type="subcellular location">
    <subcellularLocation>
        <location evidence="1">Cell envelope</location>
    </subcellularLocation>
</comment>
<feature type="domain" description="Fe/B12 periplasmic-binding" evidence="6">
    <location>
        <begin position="50"/>
        <end position="310"/>
    </location>
</feature>
<dbReference type="EMBL" id="AODG01000013">
    <property type="protein sequence ID" value="EUJ27162.1"/>
    <property type="molecule type" value="Genomic_DNA"/>
</dbReference>
<evidence type="ECO:0000313" key="8">
    <source>
        <dbReference type="Proteomes" id="UP000019251"/>
    </source>
</evidence>
<feature type="chain" id="PRO_5038643452" evidence="5">
    <location>
        <begin position="18"/>
        <end position="310"/>
    </location>
</feature>
<sequence>MKKIVLLIAIIVVGLLAACGNTASSSKEKKEDTRTYTMTNKKTVKIPAHPKKIVTEDYSGDLIALGIKPIATASSQFDNPFIKNDMKGVKKLGDPVSAEKVAELSPDLIIVSKEDTYKKLSKIAPTVLIPYGATKTVEEELTMFGELLNKKTEAKKWIADYHEKAKQARAKIQGKLPKNATFGIYEVQDKDFYIMGQNMGRGGQIIYHALGLEPPKKIKKDVFEGQDWKKISLEVLPDYAADYMFVTAYSSSQKQGERTLADMKESGIWKDLPALKKNHLFEMDFNKMFYYDPVAIEGQLDIIVDKLLKN</sequence>
<keyword evidence="4 5" id="KW-0732">Signal</keyword>
<dbReference type="CDD" id="cd01138">
    <property type="entry name" value="FeuA"/>
    <property type="match status" value="1"/>
</dbReference>
<dbReference type="GO" id="GO:0030288">
    <property type="term" value="C:outer membrane-bounded periplasmic space"/>
    <property type="evidence" value="ECO:0007669"/>
    <property type="project" value="TreeGrafter"/>
</dbReference>
<dbReference type="InterPro" id="IPR051313">
    <property type="entry name" value="Bact_iron-sidero_bind"/>
</dbReference>
<evidence type="ECO:0000256" key="5">
    <source>
        <dbReference type="SAM" id="SignalP"/>
    </source>
</evidence>
<evidence type="ECO:0000256" key="4">
    <source>
        <dbReference type="ARBA" id="ARBA00022729"/>
    </source>
</evidence>
<organism evidence="7 8">
    <name type="scientific">Listeria grayi FSL F6-1183</name>
    <dbReference type="NCBI Taxonomy" id="1265827"/>
    <lineage>
        <taxon>Bacteria</taxon>
        <taxon>Bacillati</taxon>
        <taxon>Bacillota</taxon>
        <taxon>Bacilli</taxon>
        <taxon>Bacillales</taxon>
        <taxon>Listeriaceae</taxon>
        <taxon>Listeria</taxon>
    </lineage>
</organism>
<protein>
    <submittedName>
        <fullName evidence="7">Iron ABC transporter substrate-binding protein</fullName>
    </submittedName>
</protein>
<feature type="signal peptide" evidence="5">
    <location>
        <begin position="1"/>
        <end position="17"/>
    </location>
</feature>
<evidence type="ECO:0000259" key="6">
    <source>
        <dbReference type="PROSITE" id="PS50983"/>
    </source>
</evidence>
<dbReference type="Proteomes" id="UP000019251">
    <property type="component" value="Unassembled WGS sequence"/>
</dbReference>
<proteinExistence type="inferred from homology"/>
<dbReference type="InterPro" id="IPR002491">
    <property type="entry name" value="ABC_transptr_periplasmic_BD"/>
</dbReference>
<reference evidence="7 8" key="1">
    <citation type="submission" date="2012-12" db="EMBL/GenBank/DDBJ databases">
        <title>Novel taxa of Listeriaceae from agricultural environments in the United States.</title>
        <authorList>
            <person name="den Bakker H.C."/>
            <person name="Allred A."/>
            <person name="Warchocki S."/>
            <person name="Wright E.M."/>
            <person name="Burrell A."/>
            <person name="Nightingale K.K."/>
            <person name="Kephart D."/>
            <person name="Wiedmann M."/>
        </authorList>
    </citation>
    <scope>NUCLEOTIDE SEQUENCE [LARGE SCALE GENOMIC DNA]</scope>
    <source>
        <strain evidence="7 8">FSL F6-1183</strain>
    </source>
</reference>
<dbReference type="PROSITE" id="PS50983">
    <property type="entry name" value="FE_B12_PBP"/>
    <property type="match status" value="1"/>
</dbReference>
<dbReference type="SUPFAM" id="SSF53807">
    <property type="entry name" value="Helical backbone' metal receptor"/>
    <property type="match status" value="1"/>
</dbReference>
<dbReference type="PROSITE" id="PS51257">
    <property type="entry name" value="PROKAR_LIPOPROTEIN"/>
    <property type="match status" value="1"/>
</dbReference>